<sequence>GAVCKSGETDPSAYRARTTATAQ</sequence>
<protein>
    <submittedName>
        <fullName evidence="2">Uncharacterized protein</fullName>
    </submittedName>
</protein>
<feature type="non-terminal residue" evidence="2">
    <location>
        <position position="1"/>
    </location>
</feature>
<name>A0A0F9L8F3_9ZZZZ</name>
<gene>
    <name evidence="2" type="ORF">LCGC14_1611160</name>
</gene>
<evidence type="ECO:0000256" key="1">
    <source>
        <dbReference type="SAM" id="MobiDB-lite"/>
    </source>
</evidence>
<organism evidence="2">
    <name type="scientific">marine sediment metagenome</name>
    <dbReference type="NCBI Taxonomy" id="412755"/>
    <lineage>
        <taxon>unclassified sequences</taxon>
        <taxon>metagenomes</taxon>
        <taxon>ecological metagenomes</taxon>
    </lineage>
</organism>
<proteinExistence type="predicted"/>
<evidence type="ECO:0000313" key="2">
    <source>
        <dbReference type="EMBL" id="KKM23830.1"/>
    </source>
</evidence>
<feature type="region of interest" description="Disordered" evidence="1">
    <location>
        <begin position="1"/>
        <end position="23"/>
    </location>
</feature>
<dbReference type="EMBL" id="LAZR01013045">
    <property type="protein sequence ID" value="KKM23830.1"/>
    <property type="molecule type" value="Genomic_DNA"/>
</dbReference>
<accession>A0A0F9L8F3</accession>
<reference evidence="2" key="1">
    <citation type="journal article" date="2015" name="Nature">
        <title>Complex archaea that bridge the gap between prokaryotes and eukaryotes.</title>
        <authorList>
            <person name="Spang A."/>
            <person name="Saw J.H."/>
            <person name="Jorgensen S.L."/>
            <person name="Zaremba-Niedzwiedzka K."/>
            <person name="Martijn J."/>
            <person name="Lind A.E."/>
            <person name="van Eijk R."/>
            <person name="Schleper C."/>
            <person name="Guy L."/>
            <person name="Ettema T.J."/>
        </authorList>
    </citation>
    <scope>NUCLEOTIDE SEQUENCE</scope>
</reference>
<comment type="caution">
    <text evidence="2">The sequence shown here is derived from an EMBL/GenBank/DDBJ whole genome shotgun (WGS) entry which is preliminary data.</text>
</comment>
<dbReference type="AlphaFoldDB" id="A0A0F9L8F3"/>